<dbReference type="InterPro" id="IPR003591">
    <property type="entry name" value="Leu-rich_rpt_typical-subtyp"/>
</dbReference>
<dbReference type="InterPro" id="IPR050216">
    <property type="entry name" value="LRR_domain-containing"/>
</dbReference>
<comment type="caution">
    <text evidence="4">The sequence shown here is derived from an EMBL/GenBank/DDBJ whole genome shotgun (WGS) entry which is preliminary data.</text>
</comment>
<feature type="compositionally biased region" description="Low complexity" evidence="3">
    <location>
        <begin position="32"/>
        <end position="47"/>
    </location>
</feature>
<organism evidence="4 5">
    <name type="scientific">Rhodotorula diobovata</name>
    <dbReference type="NCBI Taxonomy" id="5288"/>
    <lineage>
        <taxon>Eukaryota</taxon>
        <taxon>Fungi</taxon>
        <taxon>Dikarya</taxon>
        <taxon>Basidiomycota</taxon>
        <taxon>Pucciniomycotina</taxon>
        <taxon>Microbotryomycetes</taxon>
        <taxon>Sporidiobolales</taxon>
        <taxon>Sporidiobolaceae</taxon>
        <taxon>Rhodotorula</taxon>
    </lineage>
</organism>
<evidence type="ECO:0000256" key="1">
    <source>
        <dbReference type="ARBA" id="ARBA00022614"/>
    </source>
</evidence>
<dbReference type="Pfam" id="PF13855">
    <property type="entry name" value="LRR_8"/>
    <property type="match status" value="1"/>
</dbReference>
<evidence type="ECO:0000256" key="3">
    <source>
        <dbReference type="SAM" id="MobiDB-lite"/>
    </source>
</evidence>
<dbReference type="Proteomes" id="UP000311382">
    <property type="component" value="Unassembled WGS sequence"/>
</dbReference>
<feature type="region of interest" description="Disordered" evidence="3">
    <location>
        <begin position="134"/>
        <end position="153"/>
    </location>
</feature>
<keyword evidence="5" id="KW-1185">Reference proteome</keyword>
<protein>
    <submittedName>
        <fullName evidence="4">Leucine-rich repeat-containing protein 40</fullName>
    </submittedName>
</protein>
<sequence length="904" mass="96362">SAVRATPAADRPLPSTVRAALAALRSKKRQPPSDSVASPSADAGADPFATPARVSASAGREDGARIDCRDSVREETSGTPGEGEEGDEPVLLEWDVKGEDKLVEAARKTGRLNLASRSLSSVPASVYSALLPRSSLYHPSNRNPSHYRRAPQPDLSMAAAEGDEDRSAAWYEQQDLRTLNLANNEIEQVGDELGGFEELEVLDLHNNLLSTLPASVGYLVNITSLNLAHNRLASFPLQVLNLKHLRDLSLAHNQITHLWAADWRAQLDDVLKPPEASPSATPESANGRDAAPSFWDSFPSSPAKRAAQDVPSSTAPFPFLATLSLAGNPLTDEALTQEGFELPPRLTSLDLSACGLTDRALPPNVLGSLTKLKELDLSANELSDDLFSSSLSPLPSTHPARLFPSLETLNLSLNSLDTLESFEALLQRDIRRPTSYTGLPHVIDNLVRNEERRTGRRLGVPPNASDEDALTTKELSVLVRECPLRVEQARRRARFPVTATSAAREVAAAKTAARETPAAPLADDKSEPRAAQKVPSPRARSPSPPPSPSPAPAPAFAAPPSTPSRRRPVVLEDWEETPPATPREASDPGSPPPYSPREMAVVPPVEPAAASPQSASLSPDEADHEADPSDPAVELVAAAFSRASSRSTVALAGRSLSALPSPTTGAPPAALSSPSHADLARNTLPSFPLNALATWGWCASLRVLNLSNNRLAAIEVLGAAPTHGAPLFPSLETLDLSNNFLPSHVASPFPLASRLPPSLGTDDSGAVPLLAALAFLCPSLSTLSLRGNRLTTLSGISALLLPNEDAGVKGVRRLDLGENRVRAVDELCAVAERYDADAEGARTSWRCEELDLSMNDIASLPPKLGLLPPALVLHLVGNTFRLPRRDVYENAGERLVIPWLRDRL</sequence>
<dbReference type="AlphaFoldDB" id="A0A5C5FRV8"/>
<feature type="compositionally biased region" description="Low complexity" evidence="3">
    <location>
        <begin position="273"/>
        <end position="285"/>
    </location>
</feature>
<accession>A0A5C5FRV8</accession>
<dbReference type="SMART" id="SM00365">
    <property type="entry name" value="LRR_SD22"/>
    <property type="match status" value="4"/>
</dbReference>
<feature type="region of interest" description="Disordered" evidence="3">
    <location>
        <begin position="499"/>
        <end position="629"/>
    </location>
</feature>
<feature type="region of interest" description="Disordered" evidence="3">
    <location>
        <begin position="272"/>
        <end position="293"/>
    </location>
</feature>
<keyword evidence="2" id="KW-0677">Repeat</keyword>
<proteinExistence type="predicted"/>
<feature type="compositionally biased region" description="Basic and acidic residues" evidence="3">
    <location>
        <begin position="59"/>
        <end position="76"/>
    </location>
</feature>
<dbReference type="Gene3D" id="3.80.10.10">
    <property type="entry name" value="Ribonuclease Inhibitor"/>
    <property type="match status" value="3"/>
</dbReference>
<feature type="region of interest" description="Disordered" evidence="3">
    <location>
        <begin position="22"/>
        <end position="92"/>
    </location>
</feature>
<dbReference type="PANTHER" id="PTHR48051">
    <property type="match status" value="1"/>
</dbReference>
<feature type="compositionally biased region" description="Low complexity" evidence="3">
    <location>
        <begin position="600"/>
        <end position="619"/>
    </location>
</feature>
<dbReference type="OrthoDB" id="1517790at2759"/>
<evidence type="ECO:0000313" key="4">
    <source>
        <dbReference type="EMBL" id="TNY19627.1"/>
    </source>
</evidence>
<reference evidence="4 5" key="1">
    <citation type="submission" date="2019-03" db="EMBL/GenBank/DDBJ databases">
        <title>Rhodosporidium diobovatum UCD-FST 08-225 genome sequencing, assembly, and annotation.</title>
        <authorList>
            <person name="Fakankun I.U."/>
            <person name="Fristensky B."/>
            <person name="Levin D.B."/>
        </authorList>
    </citation>
    <scope>NUCLEOTIDE SEQUENCE [LARGE SCALE GENOMIC DNA]</scope>
    <source>
        <strain evidence="4 5">UCD-FST 08-225</strain>
    </source>
</reference>
<feature type="non-terminal residue" evidence="4">
    <location>
        <position position="1"/>
    </location>
</feature>
<dbReference type="GO" id="GO:0005737">
    <property type="term" value="C:cytoplasm"/>
    <property type="evidence" value="ECO:0007669"/>
    <property type="project" value="TreeGrafter"/>
</dbReference>
<dbReference type="STRING" id="5288.A0A5C5FRV8"/>
<dbReference type="EMBL" id="SOZI01000089">
    <property type="protein sequence ID" value="TNY19627.1"/>
    <property type="molecule type" value="Genomic_DNA"/>
</dbReference>
<dbReference type="SUPFAM" id="SSF52058">
    <property type="entry name" value="L domain-like"/>
    <property type="match status" value="2"/>
</dbReference>
<feature type="compositionally biased region" description="Pro residues" evidence="3">
    <location>
        <begin position="542"/>
        <end position="553"/>
    </location>
</feature>
<dbReference type="InterPro" id="IPR001611">
    <property type="entry name" value="Leu-rich_rpt"/>
</dbReference>
<keyword evidence="1" id="KW-0433">Leucine-rich repeat</keyword>
<name>A0A5C5FRV8_9BASI</name>
<evidence type="ECO:0000313" key="5">
    <source>
        <dbReference type="Proteomes" id="UP000311382"/>
    </source>
</evidence>
<evidence type="ECO:0000256" key="2">
    <source>
        <dbReference type="ARBA" id="ARBA00022737"/>
    </source>
</evidence>
<dbReference type="InterPro" id="IPR032675">
    <property type="entry name" value="LRR_dom_sf"/>
</dbReference>
<gene>
    <name evidence="4" type="ORF">DMC30DRAFT_353619</name>
</gene>
<dbReference type="PANTHER" id="PTHR48051:SF46">
    <property type="entry name" value="LEUCINE RICH REPEAT-CONTAINING DOMAIN PROTEIN"/>
    <property type="match status" value="1"/>
</dbReference>
<dbReference type="PROSITE" id="PS51450">
    <property type="entry name" value="LRR"/>
    <property type="match status" value="4"/>
</dbReference>
<dbReference type="SMART" id="SM00369">
    <property type="entry name" value="LRR_TYP"/>
    <property type="match status" value="11"/>
</dbReference>
<feature type="compositionally biased region" description="Low complexity" evidence="3">
    <location>
        <begin position="499"/>
        <end position="520"/>
    </location>
</feature>